<dbReference type="InterPro" id="IPR027483">
    <property type="entry name" value="PInositol-4-P-4/5-kinase_C_sf"/>
</dbReference>
<keyword evidence="5 15" id="KW-0808">Transferase</keyword>
<accession>A0A024GK29</accession>
<evidence type="ECO:0000256" key="10">
    <source>
        <dbReference type="ARBA" id="ARBA00022777"/>
    </source>
</evidence>
<keyword evidence="8" id="KW-0967">Endosome</keyword>
<keyword evidence="20" id="KW-1185">Reference proteome</keyword>
<dbReference type="Gene3D" id="3.30.810.10">
    <property type="entry name" value="2-Layer Sandwich"/>
    <property type="match status" value="1"/>
</dbReference>
<dbReference type="InterPro" id="IPR027409">
    <property type="entry name" value="GroEL-like_apical_dom_sf"/>
</dbReference>
<dbReference type="Gene3D" id="3.50.7.10">
    <property type="entry name" value="GroEL"/>
    <property type="match status" value="1"/>
</dbReference>
<evidence type="ECO:0000256" key="15">
    <source>
        <dbReference type="PROSITE-ProRule" id="PRU00781"/>
    </source>
</evidence>
<dbReference type="Pfam" id="PF01363">
    <property type="entry name" value="FYVE"/>
    <property type="match status" value="1"/>
</dbReference>
<feature type="compositionally biased region" description="Polar residues" evidence="16">
    <location>
        <begin position="1395"/>
        <end position="1405"/>
    </location>
</feature>
<keyword evidence="9 14" id="KW-0863">Zinc-finger</keyword>
<dbReference type="Gene3D" id="3.30.40.10">
    <property type="entry name" value="Zinc/RING finger domain, C3HC4 (zinc finger)"/>
    <property type="match status" value="1"/>
</dbReference>
<evidence type="ECO:0000256" key="11">
    <source>
        <dbReference type="ARBA" id="ARBA00022786"/>
    </source>
</evidence>
<dbReference type="FunFam" id="3.30.40.10:FF:000510">
    <property type="entry name" value="Phosphatidylinositol 3,5-kinase"/>
    <property type="match status" value="1"/>
</dbReference>
<dbReference type="Pfam" id="PF00118">
    <property type="entry name" value="Cpn60_TCP1"/>
    <property type="match status" value="1"/>
</dbReference>
<evidence type="ECO:0000256" key="8">
    <source>
        <dbReference type="ARBA" id="ARBA00022753"/>
    </source>
</evidence>
<dbReference type="InterPro" id="IPR017455">
    <property type="entry name" value="Znf_FYVE-rel"/>
</dbReference>
<keyword evidence="6" id="KW-0479">Metal-binding</keyword>
<dbReference type="PROSITE" id="PS51455">
    <property type="entry name" value="PIPK"/>
    <property type="match status" value="1"/>
</dbReference>
<dbReference type="Gene3D" id="3.30.800.10">
    <property type="entry name" value="Phosphatidylinositol Phosphate Kinase II Beta"/>
    <property type="match status" value="1"/>
</dbReference>
<evidence type="ECO:0000256" key="1">
    <source>
        <dbReference type="ARBA" id="ARBA00004177"/>
    </source>
</evidence>
<sequence>MTILCDVLNYLLHSCTSGSFHNDSEPIGNSNYQTLQLLPAFEATKKRRFSTNYAVECTIELEIPSYFLEKEVQYHSTNDLFRVLGIETIQTTKNNAEYHITVKSIASNSKADKVGVQRGAVISRVQTENLRYVCYRDALTRIQEKLREFHETKAVHFHVEFLHCNQDALYSNPDVYAITQFPSPQGRRLPHVHQFAIAESDCVNTTEKSIPSEDPNRSQPFVYGIPNPPVSRHHVNSSRPRNQSTRHFWMSDRSAKACYECDKLFTFFRRRHHCRSCGQIFCSDCCTKLQHSGTSVIMNESMKKLRKQLVCHTCHRQLREGLQLDVSGGLDVAITNAVVLNSKTNKVTRSTSGNGSFLFGDQSIGSVGSVVKHTWKHPKFDMIYQDPSPSSQTLMLIPPNIAAALQKSSTTNRESTRTCQLETGELFEKDDMNDDIRQLPHDQFHEKMRSSALFSIFPRVQIVASVQQFTHQPRFRVVGTSRHCESVKRRSRSRSLPLRLLNVTKQVLAEIVPKEIQSMVAIKLKRSNSDGNCYNPSQRRWNEKEFKQLIEKSNKEALVANTLPPSHTLRPRQRAISVTIGDVHFGHLTKQDPWEIRAQSEAKYAEQESTFRSLSVTNTLPSGSLVPTKAFSKELALLHSIGLSKDAIANFEDMEAIRREKLVSETMTHHAKKRTEEKITRLFQSLSCVSRLCHIEQEEWMRIIQEFSHRAATLILCEPDTGDRMDVMEYVQIKSISSGNAEDSFFIDGVLVHRSLARKGMRTDIEYPRIMLIASSLEYQRKRDALSSLESVANQEIEYMHLITEKLMIFGPDIVLFGGHVHRVAEELLFKENVVVVKNVRLVDLQRVARNTGASLLASCDHVDKISEKNVLGTCRRFYVLITEQEPRSERRMRPLFVSNSVPQDRQKRPQRQNIVFDCGPCTRGCTVCLRGASDEVLEEISSVLCEIIRSAYNMRLQRALLVSSGFLPVVSDATIRSFAEEWFVQHSTSLYLSLKSNSLSMRAALKESRALCKPCLTQTLHTNEHGKGPRSSSDGERNCAFNVRSTEDLCNRILFSTCWSSLDGKTASSAEMMCIDFYSSNDCSLGQFLMKFCFDRRNRDFRRAFRGSKLSFSHDTTRITLSVKDLFDAKEMNEKQTQSFDTKPGDSLSPRVLLRVIKSDQALMWSRKVDENANGSNSVASRYSHVHRDVWNYSFGKFLEDLFYGKTMDIDTCRLPHLQVQNSRDPSLVRYFSKQGRIVSLQYEPLEPVLHVALQPMLWQDHIDQKEQLEAVQELCALASQVYAVTTEKVEESLADFVPPPHAKYNLKILQNEVRQWYSCYALKIETDPPTDIFAKNRHIKEIYQHAADWSLRIRQATHATVKLSLKHPESSPKSMLPRAWFSELATEMDKQGTPLSNSASELSTLDEHPTSTEHLELMTPIMENAGDLSNLATVARDLATRRHATTTPSNGFGVVSNEVTNTLNTHWRNGIYRNVTFEDGSLEYGTHDDDHVAHTFPAHDFSWESSTHTPNPSAAAQSSYSTQMALEAFQKSRQRCGAYGLGYFTIPKSILQNHPSLPVGVKDTVILVNPSQPTSVVAYSLCSKFYTRQLNDFLARESSQSHFRTQTCLQMETNGLSVEEENERLDNLRSCRRTNVDHVFVDENEFQPATRFSCKSYYAMQFHALRRLYYGGDRNYIESLCHCEQWKAAGGKSGAEFLKTLDQRFIAKAIPQIEVQMFLSMANDYFAYMAKTFQDNLSSMLSKVLGIYKVSISNDVEQTMCILVMENLIYGREVNFSFDLKGKLEGRFRTSNAAASNSVLWDRNFVEMASGIPLPLQESAMSLLLSAVMNDTSFLASVQATDYSMLVGYDLGKQEIVACIIDYIHKYDFLKMVEHAGKRLIQEEDEITVLNPKHYRKRFCHAMTKYFTTIPSRYTRVTTVVRAGLNATSLSGTLYDDSTMEAPV</sequence>
<evidence type="ECO:0000256" key="3">
    <source>
        <dbReference type="ARBA" id="ARBA00012009"/>
    </source>
</evidence>
<evidence type="ECO:0000256" key="13">
    <source>
        <dbReference type="ARBA" id="ARBA00022840"/>
    </source>
</evidence>
<dbReference type="InterPro" id="IPR011011">
    <property type="entry name" value="Znf_FYVE_PHD"/>
</dbReference>
<organism evidence="19 20">
    <name type="scientific">Albugo candida</name>
    <dbReference type="NCBI Taxonomy" id="65357"/>
    <lineage>
        <taxon>Eukaryota</taxon>
        <taxon>Sar</taxon>
        <taxon>Stramenopiles</taxon>
        <taxon>Oomycota</taxon>
        <taxon>Peronosporomycetes</taxon>
        <taxon>Albuginales</taxon>
        <taxon>Albuginaceae</taxon>
        <taxon>Albugo</taxon>
    </lineage>
</organism>
<dbReference type="EC" id="2.7.1.150" evidence="3"/>
<dbReference type="GO" id="GO:0005524">
    <property type="term" value="F:ATP binding"/>
    <property type="evidence" value="ECO:0007669"/>
    <property type="project" value="UniProtKB-UniRule"/>
</dbReference>
<dbReference type="SMART" id="SM00330">
    <property type="entry name" value="PIPKc"/>
    <property type="match status" value="1"/>
</dbReference>
<name>A0A024GK29_9STRA</name>
<dbReference type="SUPFAM" id="SSF56104">
    <property type="entry name" value="SAICAR synthase-like"/>
    <property type="match status" value="1"/>
</dbReference>
<dbReference type="PANTHER" id="PTHR45748:SF7">
    <property type="entry name" value="1-PHOSPHATIDYLINOSITOL 3-PHOSPHATE 5-KINASE-RELATED"/>
    <property type="match status" value="1"/>
</dbReference>
<dbReference type="InterPro" id="IPR044769">
    <property type="entry name" value="PIKfyve_PIPKc"/>
</dbReference>
<dbReference type="EMBL" id="CAIX01000137">
    <property type="protein sequence ID" value="CCI46689.1"/>
    <property type="molecule type" value="Genomic_DNA"/>
</dbReference>
<keyword evidence="7 15" id="KW-0547">Nucleotide-binding</keyword>
<dbReference type="SMART" id="SM00064">
    <property type="entry name" value="FYVE"/>
    <property type="match status" value="1"/>
</dbReference>
<dbReference type="GO" id="GO:0010008">
    <property type="term" value="C:endosome membrane"/>
    <property type="evidence" value="ECO:0007669"/>
    <property type="project" value="TreeGrafter"/>
</dbReference>
<feature type="domain" description="PIPK" evidence="18">
    <location>
        <begin position="1597"/>
        <end position="1909"/>
    </location>
</feature>
<evidence type="ECO:0000256" key="16">
    <source>
        <dbReference type="SAM" id="MobiDB-lite"/>
    </source>
</evidence>
<dbReference type="CDD" id="cd17300">
    <property type="entry name" value="PIPKc_PIKfyve"/>
    <property type="match status" value="1"/>
</dbReference>
<evidence type="ECO:0000256" key="7">
    <source>
        <dbReference type="ARBA" id="ARBA00022741"/>
    </source>
</evidence>
<dbReference type="FunFam" id="3.50.7.10:FF:000007">
    <property type="entry name" value="1-phosphatidylinositol 3-phosphate 5-kinase isoform X1"/>
    <property type="match status" value="1"/>
</dbReference>
<dbReference type="InterPro" id="IPR000306">
    <property type="entry name" value="Znf_FYVE"/>
</dbReference>
<dbReference type="OrthoDB" id="158357at2759"/>
<dbReference type="PROSITE" id="PS50178">
    <property type="entry name" value="ZF_FYVE"/>
    <property type="match status" value="1"/>
</dbReference>
<evidence type="ECO:0000259" key="17">
    <source>
        <dbReference type="PROSITE" id="PS50178"/>
    </source>
</evidence>
<dbReference type="PANTHER" id="PTHR45748">
    <property type="entry name" value="1-PHOSPHATIDYLINOSITOL 3-PHOSPHATE 5-KINASE-RELATED"/>
    <property type="match status" value="1"/>
</dbReference>
<keyword evidence="13 15" id="KW-0067">ATP-binding</keyword>
<keyword evidence="4" id="KW-0963">Cytoplasm</keyword>
<dbReference type="GO" id="GO:0008270">
    <property type="term" value="F:zinc ion binding"/>
    <property type="evidence" value="ECO:0007669"/>
    <property type="project" value="UniProtKB-KW"/>
</dbReference>
<feature type="domain" description="FYVE-type" evidence="17">
    <location>
        <begin position="252"/>
        <end position="319"/>
    </location>
</feature>
<gene>
    <name evidence="19" type="ORF">BN9_076440</name>
</gene>
<dbReference type="Proteomes" id="UP000053237">
    <property type="component" value="Unassembled WGS sequence"/>
</dbReference>
<dbReference type="GO" id="GO:0000285">
    <property type="term" value="F:1-phosphatidylinositol-3-phosphate 5-kinase activity"/>
    <property type="evidence" value="ECO:0007669"/>
    <property type="project" value="UniProtKB-EC"/>
</dbReference>
<comment type="caution">
    <text evidence="19">The sequence shown here is derived from an EMBL/GenBank/DDBJ whole genome shotgun (WGS) entry which is preliminary data.</text>
</comment>
<dbReference type="InterPro" id="IPR002423">
    <property type="entry name" value="Cpn60/GroEL/TCP-1"/>
</dbReference>
<dbReference type="InterPro" id="IPR002498">
    <property type="entry name" value="PInositol-4-P-4/5-kinase_core"/>
</dbReference>
<keyword evidence="10 15" id="KW-0418">Kinase</keyword>
<reference evidence="19 20" key="1">
    <citation type="submission" date="2012-05" db="EMBL/GenBank/DDBJ databases">
        <title>Recombination and specialization in a pathogen metapopulation.</title>
        <authorList>
            <person name="Gardiner A."/>
            <person name="Kemen E."/>
            <person name="Schultz-Larsen T."/>
            <person name="MacLean D."/>
            <person name="Van Oosterhout C."/>
            <person name="Jones J.D.G."/>
        </authorList>
    </citation>
    <scope>NUCLEOTIDE SEQUENCE [LARGE SCALE GENOMIC DNA]</scope>
    <source>
        <strain evidence="19 20">Ac Nc2</strain>
    </source>
</reference>
<evidence type="ECO:0000256" key="2">
    <source>
        <dbReference type="ARBA" id="ARBA00004496"/>
    </source>
</evidence>
<dbReference type="InterPro" id="IPR027484">
    <property type="entry name" value="PInositol-4-P-5-kinase_N"/>
</dbReference>
<evidence type="ECO:0000256" key="12">
    <source>
        <dbReference type="ARBA" id="ARBA00022833"/>
    </source>
</evidence>
<dbReference type="STRING" id="65357.A0A024GK29"/>
<protein>
    <recommendedName>
        <fullName evidence="3">1-phosphatidylinositol-3-phosphate 5-kinase</fullName>
        <ecNumber evidence="3">2.7.1.150</ecNumber>
    </recommendedName>
</protein>
<dbReference type="GO" id="GO:0046854">
    <property type="term" value="P:phosphatidylinositol phosphate biosynthetic process"/>
    <property type="evidence" value="ECO:0007669"/>
    <property type="project" value="TreeGrafter"/>
</dbReference>
<dbReference type="Pfam" id="PF01504">
    <property type="entry name" value="PIP5K"/>
    <property type="match status" value="2"/>
</dbReference>
<evidence type="ECO:0000256" key="6">
    <source>
        <dbReference type="ARBA" id="ARBA00022723"/>
    </source>
</evidence>
<evidence type="ECO:0000313" key="20">
    <source>
        <dbReference type="Proteomes" id="UP000053237"/>
    </source>
</evidence>
<evidence type="ECO:0000256" key="5">
    <source>
        <dbReference type="ARBA" id="ARBA00022679"/>
    </source>
</evidence>
<evidence type="ECO:0000256" key="14">
    <source>
        <dbReference type="PROSITE-ProRule" id="PRU00091"/>
    </source>
</evidence>
<keyword evidence="11" id="KW-0833">Ubl conjugation pathway</keyword>
<dbReference type="SUPFAM" id="SSF57903">
    <property type="entry name" value="FYVE/PHD zinc finger"/>
    <property type="match status" value="1"/>
</dbReference>
<dbReference type="SUPFAM" id="SSF52029">
    <property type="entry name" value="GroEL apical domain-like"/>
    <property type="match status" value="1"/>
</dbReference>
<evidence type="ECO:0000259" key="18">
    <source>
        <dbReference type="PROSITE" id="PS51455"/>
    </source>
</evidence>
<evidence type="ECO:0000313" key="19">
    <source>
        <dbReference type="EMBL" id="CCI46689.1"/>
    </source>
</evidence>
<dbReference type="InterPro" id="IPR013083">
    <property type="entry name" value="Znf_RING/FYVE/PHD"/>
</dbReference>
<evidence type="ECO:0000256" key="4">
    <source>
        <dbReference type="ARBA" id="ARBA00022490"/>
    </source>
</evidence>
<feature type="region of interest" description="Disordered" evidence="16">
    <location>
        <begin position="1392"/>
        <end position="1412"/>
    </location>
</feature>
<proteinExistence type="predicted"/>
<dbReference type="InParanoid" id="A0A024GK29"/>
<keyword evidence="12" id="KW-0862">Zinc</keyword>
<comment type="subcellular location">
    <subcellularLocation>
        <location evidence="2">Cytoplasm</location>
    </subcellularLocation>
    <subcellularLocation>
        <location evidence="1">Endosome</location>
    </subcellularLocation>
</comment>
<evidence type="ECO:0000256" key="9">
    <source>
        <dbReference type="ARBA" id="ARBA00022771"/>
    </source>
</evidence>